<keyword evidence="1" id="KW-1133">Transmembrane helix</keyword>
<comment type="caution">
    <text evidence="2">The sequence shown here is derived from an EMBL/GenBank/DDBJ whole genome shotgun (WGS) entry which is preliminary data.</text>
</comment>
<dbReference type="InterPro" id="IPR021272">
    <property type="entry name" value="DUF2851"/>
</dbReference>
<reference evidence="2" key="1">
    <citation type="submission" date="2022-03" db="EMBL/GenBank/DDBJ databases">
        <title>De novo assembled genomes of Belliella spp. (Cyclobacteriaceae) strains.</title>
        <authorList>
            <person name="Szabo A."/>
            <person name="Korponai K."/>
            <person name="Felfoldi T."/>
        </authorList>
    </citation>
    <scope>NUCLEOTIDE SEQUENCE</scope>
    <source>
        <strain evidence="2">DSM 111904</strain>
    </source>
</reference>
<proteinExistence type="predicted"/>
<evidence type="ECO:0000256" key="1">
    <source>
        <dbReference type="SAM" id="Phobius"/>
    </source>
</evidence>
<protein>
    <submittedName>
        <fullName evidence="2">DUF2851 family protein</fullName>
    </submittedName>
</protein>
<keyword evidence="3" id="KW-1185">Reference proteome</keyword>
<accession>A0ABS9UX74</accession>
<evidence type="ECO:0000313" key="3">
    <source>
        <dbReference type="Proteomes" id="UP001165489"/>
    </source>
</evidence>
<name>A0ABS9UX74_9BACT</name>
<keyword evidence="1" id="KW-0472">Membrane</keyword>
<sequence length="51" mass="5990">MPDYWKYYYQSDKKSGKKISGRVNANSFNLLIINFVVPICFAYGKYIQETS</sequence>
<feature type="transmembrane region" description="Helical" evidence="1">
    <location>
        <begin position="23"/>
        <end position="44"/>
    </location>
</feature>
<gene>
    <name evidence="2" type="ORF">MM239_05170</name>
</gene>
<dbReference type="EMBL" id="JAKZGP010000008">
    <property type="protein sequence ID" value="MCH7408776.1"/>
    <property type="molecule type" value="Genomic_DNA"/>
</dbReference>
<dbReference type="Pfam" id="PF11013">
    <property type="entry name" value="DUF2851"/>
    <property type="match status" value="1"/>
</dbReference>
<evidence type="ECO:0000313" key="2">
    <source>
        <dbReference type="EMBL" id="MCH7408776.1"/>
    </source>
</evidence>
<keyword evidence="1" id="KW-0812">Transmembrane</keyword>
<dbReference type="Proteomes" id="UP001165489">
    <property type="component" value="Unassembled WGS sequence"/>
</dbReference>
<organism evidence="2 3">
    <name type="scientific">Belliella filtrata</name>
    <dbReference type="NCBI Taxonomy" id="2923435"/>
    <lineage>
        <taxon>Bacteria</taxon>
        <taxon>Pseudomonadati</taxon>
        <taxon>Bacteroidota</taxon>
        <taxon>Cytophagia</taxon>
        <taxon>Cytophagales</taxon>
        <taxon>Cyclobacteriaceae</taxon>
        <taxon>Belliella</taxon>
    </lineage>
</organism>